<dbReference type="RefSeq" id="WP_345138030.1">
    <property type="nucleotide sequence ID" value="NZ_BAABAT010000044.1"/>
</dbReference>
<protein>
    <submittedName>
        <fullName evidence="2">Uncharacterized protein</fullName>
    </submittedName>
</protein>
<evidence type="ECO:0000313" key="2">
    <source>
        <dbReference type="EMBL" id="GAA4261127.1"/>
    </source>
</evidence>
<dbReference type="Proteomes" id="UP001500620">
    <property type="component" value="Unassembled WGS sequence"/>
</dbReference>
<accession>A0ABP8DPK4</accession>
<proteinExistence type="predicted"/>
<feature type="region of interest" description="Disordered" evidence="1">
    <location>
        <begin position="319"/>
        <end position="345"/>
    </location>
</feature>
<gene>
    <name evidence="2" type="ORF">GCM10022255_092540</name>
</gene>
<evidence type="ECO:0000313" key="3">
    <source>
        <dbReference type="Proteomes" id="UP001500620"/>
    </source>
</evidence>
<comment type="caution">
    <text evidence="2">The sequence shown here is derived from an EMBL/GenBank/DDBJ whole genome shotgun (WGS) entry which is preliminary data.</text>
</comment>
<sequence length="488" mass="51941">MGDEQEPRPPQHINASASGHAQMPIAAGNMINYWGDAANQRDFRLHLHHEADEVVLEPDRATLFAIEIRNDAASEQRLELLVPEMPESTYQIRTADGVLHPKGKAIVSVPPSADVVATLIVRCRPQEPPAGIRDISVFAADPVNRQRCATSRPKRVRVLPKPALKLDAAPFTQVPGTMRYTTQVAVTNSGNARVAGTIEAVLPAPAGQVPLWRAACEGSFELLPGASGSVTVSVALTGRAFGERTLRVPLRAAVDRDGVTLEPDHLELVDRGLGQDLQEAAAALVRWGRRPVTAPRGLLASGAVGLVVLVMLLSNCQGPGTRAASPSPTARSSAPRVAMSPTPKPSEAVAYSADWPGLPCGPFDGGAAGPTGSLCRFGGAELYLWSYPSQDARKADRDKRAALDAKGCATQSRHGTWTGSGGRGGQYLEYSVTDTTGQCWARIWWDGGDNDPASVDAAMLSAKWDADLHGSWDPLRSVWLSHGYQFGA</sequence>
<keyword evidence="3" id="KW-1185">Reference proteome</keyword>
<dbReference type="EMBL" id="BAABAT010000044">
    <property type="protein sequence ID" value="GAA4261127.1"/>
    <property type="molecule type" value="Genomic_DNA"/>
</dbReference>
<name>A0ABP8DPK4_9ACTN</name>
<reference evidence="3" key="1">
    <citation type="journal article" date="2019" name="Int. J. Syst. Evol. Microbiol.">
        <title>The Global Catalogue of Microorganisms (GCM) 10K type strain sequencing project: providing services to taxonomists for standard genome sequencing and annotation.</title>
        <authorList>
            <consortium name="The Broad Institute Genomics Platform"/>
            <consortium name="The Broad Institute Genome Sequencing Center for Infectious Disease"/>
            <person name="Wu L."/>
            <person name="Ma J."/>
        </authorList>
    </citation>
    <scope>NUCLEOTIDE SEQUENCE [LARGE SCALE GENOMIC DNA]</scope>
    <source>
        <strain evidence="3">JCM 17441</strain>
    </source>
</reference>
<organism evidence="2 3">
    <name type="scientific">Dactylosporangium darangshiense</name>
    <dbReference type="NCBI Taxonomy" id="579108"/>
    <lineage>
        <taxon>Bacteria</taxon>
        <taxon>Bacillati</taxon>
        <taxon>Actinomycetota</taxon>
        <taxon>Actinomycetes</taxon>
        <taxon>Micromonosporales</taxon>
        <taxon>Micromonosporaceae</taxon>
        <taxon>Dactylosporangium</taxon>
    </lineage>
</organism>
<feature type="compositionally biased region" description="Low complexity" evidence="1">
    <location>
        <begin position="321"/>
        <end position="336"/>
    </location>
</feature>
<evidence type="ECO:0000256" key="1">
    <source>
        <dbReference type="SAM" id="MobiDB-lite"/>
    </source>
</evidence>